<reference evidence="9 10" key="2">
    <citation type="submission" date="2019-01" db="EMBL/GenBank/DDBJ databases">
        <title>Motilimonas pumilus sp. nov., isolated from the gut of sea cucumber (Apostichopus japonicus).</title>
        <authorList>
            <person name="Wang F.-Q."/>
            <person name="Ren L.-H."/>
            <person name="Lin Y.-W."/>
            <person name="Sun G.-H."/>
            <person name="Du Z.-J."/>
            <person name="Zhao J.-X."/>
            <person name="Liu X.-J."/>
            <person name="Liu L.-J."/>
        </authorList>
    </citation>
    <scope>NUCLEOTIDE SEQUENCE [LARGE SCALE GENOMIC DNA]</scope>
    <source>
        <strain evidence="9 10">PLHSC7-2</strain>
    </source>
</reference>
<evidence type="ECO:0000256" key="4">
    <source>
        <dbReference type="ARBA" id="ARBA00023136"/>
    </source>
</evidence>
<dbReference type="PANTHER" id="PTHR30329:SF21">
    <property type="entry name" value="LIPOPROTEIN YIAD-RELATED"/>
    <property type="match status" value="1"/>
</dbReference>
<dbReference type="InterPro" id="IPR012640">
    <property type="entry name" value="Membr_lipoprot_lipid_attach_CS"/>
</dbReference>
<dbReference type="SUPFAM" id="SSF103088">
    <property type="entry name" value="OmpA-like"/>
    <property type="match status" value="1"/>
</dbReference>
<dbReference type="InterPro" id="IPR006664">
    <property type="entry name" value="OMP_bac"/>
</dbReference>
<comment type="subcellular location">
    <subcellularLocation>
        <location evidence="1">Cell outer membrane</location>
    </subcellularLocation>
</comment>
<dbReference type="RefSeq" id="WP_119911062.1">
    <property type="nucleotide sequence ID" value="NZ_QZCH01000015.1"/>
</dbReference>
<evidence type="ECO:0000256" key="3">
    <source>
        <dbReference type="ARBA" id="ARBA00022729"/>
    </source>
</evidence>
<feature type="domain" description="OmpA-like" evidence="8">
    <location>
        <begin position="114"/>
        <end position="226"/>
    </location>
</feature>
<dbReference type="GO" id="GO:0009279">
    <property type="term" value="C:cell outer membrane"/>
    <property type="evidence" value="ECO:0007669"/>
    <property type="project" value="UniProtKB-SubCell"/>
</dbReference>
<reference evidence="9 10" key="1">
    <citation type="submission" date="2018-09" db="EMBL/GenBank/DDBJ databases">
        <authorList>
            <person name="Wang F."/>
        </authorList>
    </citation>
    <scope>NUCLEOTIDE SEQUENCE [LARGE SCALE GENOMIC DNA]</scope>
    <source>
        <strain evidence="9 10">PLHSC7-2</strain>
    </source>
</reference>
<dbReference type="CDD" id="cd07185">
    <property type="entry name" value="OmpA_C-like"/>
    <property type="match status" value="1"/>
</dbReference>
<dbReference type="EMBL" id="QZCH01000015">
    <property type="protein sequence ID" value="RJG42636.1"/>
    <property type="molecule type" value="Genomic_DNA"/>
</dbReference>
<organism evidence="9 10">
    <name type="scientific">Motilimonas pumila</name>
    <dbReference type="NCBI Taxonomy" id="2303987"/>
    <lineage>
        <taxon>Bacteria</taxon>
        <taxon>Pseudomonadati</taxon>
        <taxon>Pseudomonadota</taxon>
        <taxon>Gammaproteobacteria</taxon>
        <taxon>Alteromonadales</taxon>
        <taxon>Alteromonadales genera incertae sedis</taxon>
        <taxon>Motilimonas</taxon>
    </lineage>
</organism>
<dbReference type="InterPro" id="IPR006665">
    <property type="entry name" value="OmpA-like"/>
</dbReference>
<sequence>MKKIILTAISLAVLAGCSAQSVEPIAEQVATAKADQQGACILAVHQAGEAITYADRLVANAPNGKMNKANYAEAQQAAEVAVAARAEVDASCGARYDYLASGLKHVENDINSIYAEMQLLPAVVFEEGSAHLTPEALTILEAVAARLVQTDNAIEVAGHASDTGTPEANLLLSQQRAEAVKAFLVSQGVLAERLTLKGFGETQPVATNDTLPGQTANKRVELRMLK</sequence>
<keyword evidence="10" id="KW-1185">Reference proteome</keyword>
<dbReference type="PROSITE" id="PS51123">
    <property type="entry name" value="OMPA_2"/>
    <property type="match status" value="1"/>
</dbReference>
<evidence type="ECO:0000256" key="1">
    <source>
        <dbReference type="ARBA" id="ARBA00004442"/>
    </source>
</evidence>
<dbReference type="PRINTS" id="PR01021">
    <property type="entry name" value="OMPADOMAIN"/>
</dbReference>
<dbReference type="Pfam" id="PF00691">
    <property type="entry name" value="OmpA"/>
    <property type="match status" value="1"/>
</dbReference>
<evidence type="ECO:0000256" key="6">
    <source>
        <dbReference type="PROSITE-ProRule" id="PRU00473"/>
    </source>
</evidence>
<dbReference type="OrthoDB" id="9782229at2"/>
<dbReference type="Proteomes" id="UP000283255">
    <property type="component" value="Unassembled WGS sequence"/>
</dbReference>
<evidence type="ECO:0000259" key="8">
    <source>
        <dbReference type="PROSITE" id="PS51123"/>
    </source>
</evidence>
<keyword evidence="3 7" id="KW-0732">Signal</keyword>
<comment type="caution">
    <text evidence="9">The sequence shown here is derived from an EMBL/GenBank/DDBJ whole genome shotgun (WGS) entry which is preliminary data.</text>
</comment>
<keyword evidence="4 6" id="KW-0472">Membrane</keyword>
<feature type="chain" id="PRO_5018976464" description="Type IV secretion system putative lipoprotein virB7" evidence="7">
    <location>
        <begin position="22"/>
        <end position="226"/>
    </location>
</feature>
<evidence type="ECO:0000313" key="9">
    <source>
        <dbReference type="EMBL" id="RJG42636.1"/>
    </source>
</evidence>
<proteinExistence type="predicted"/>
<keyword evidence="5" id="KW-0998">Cell outer membrane</keyword>
<protein>
    <recommendedName>
        <fullName evidence="2">Type IV secretion system putative lipoprotein virB7</fullName>
    </recommendedName>
</protein>
<dbReference type="Pfam" id="PF08139">
    <property type="entry name" value="LPAM_1"/>
    <property type="match status" value="1"/>
</dbReference>
<dbReference type="PROSITE" id="PS51257">
    <property type="entry name" value="PROKAR_LIPOPROTEIN"/>
    <property type="match status" value="1"/>
</dbReference>
<evidence type="ECO:0000256" key="2">
    <source>
        <dbReference type="ARBA" id="ARBA00017922"/>
    </source>
</evidence>
<name>A0A418YDM7_9GAMM</name>
<dbReference type="Gene3D" id="3.30.1330.60">
    <property type="entry name" value="OmpA-like domain"/>
    <property type="match status" value="1"/>
</dbReference>
<evidence type="ECO:0000256" key="7">
    <source>
        <dbReference type="SAM" id="SignalP"/>
    </source>
</evidence>
<evidence type="ECO:0000313" key="10">
    <source>
        <dbReference type="Proteomes" id="UP000283255"/>
    </source>
</evidence>
<dbReference type="InterPro" id="IPR050330">
    <property type="entry name" value="Bact_OuterMem_StrucFunc"/>
</dbReference>
<accession>A0A418YDM7</accession>
<feature type="signal peptide" evidence="7">
    <location>
        <begin position="1"/>
        <end position="21"/>
    </location>
</feature>
<dbReference type="PANTHER" id="PTHR30329">
    <property type="entry name" value="STATOR ELEMENT OF FLAGELLAR MOTOR COMPLEX"/>
    <property type="match status" value="1"/>
</dbReference>
<evidence type="ECO:0000256" key="5">
    <source>
        <dbReference type="ARBA" id="ARBA00023237"/>
    </source>
</evidence>
<dbReference type="AlphaFoldDB" id="A0A418YDM7"/>
<dbReference type="InterPro" id="IPR036737">
    <property type="entry name" value="OmpA-like_sf"/>
</dbReference>
<gene>
    <name evidence="9" type="ORF">D1Z90_12265</name>
</gene>